<proteinExistence type="predicted"/>
<accession>A0ABT5L8L0</accession>
<dbReference type="Pfam" id="PF01368">
    <property type="entry name" value="DHH"/>
    <property type="match status" value="1"/>
</dbReference>
<dbReference type="PANTHER" id="PTHR47618">
    <property type="entry name" value="BIFUNCTIONAL OLIGORIBONUCLEASE AND PAP PHOSPHATASE NRNA"/>
    <property type="match status" value="1"/>
</dbReference>
<dbReference type="RefSeq" id="WP_273585129.1">
    <property type="nucleotide sequence ID" value="NZ_JANHJP010000002.1"/>
</dbReference>
<feature type="domain" description="DDH" evidence="1">
    <location>
        <begin position="14"/>
        <end position="149"/>
    </location>
</feature>
<dbReference type="EMBL" id="JANHJP010000002">
    <property type="protein sequence ID" value="MDC9031898.1"/>
    <property type="molecule type" value="Genomic_DNA"/>
</dbReference>
<dbReference type="Pfam" id="PF02272">
    <property type="entry name" value="DHHA1"/>
    <property type="match status" value="1"/>
</dbReference>
<comment type="caution">
    <text evidence="3">The sequence shown here is derived from an EMBL/GenBank/DDBJ whole genome shotgun (WGS) entry which is preliminary data.</text>
</comment>
<feature type="domain" description="DHHA1" evidence="2">
    <location>
        <begin position="222"/>
        <end position="307"/>
    </location>
</feature>
<evidence type="ECO:0000259" key="1">
    <source>
        <dbReference type="Pfam" id="PF01368"/>
    </source>
</evidence>
<evidence type="ECO:0000259" key="2">
    <source>
        <dbReference type="Pfam" id="PF02272"/>
    </source>
</evidence>
<dbReference type="PANTHER" id="PTHR47618:SF1">
    <property type="entry name" value="BIFUNCTIONAL OLIGORIBONUCLEASE AND PAP PHOSPHATASE NRNA"/>
    <property type="match status" value="1"/>
</dbReference>
<organism evidence="3 4">
    <name type="scientific">Columbia Basin potato purple top phytoplasma</name>
    <dbReference type="NCBI Taxonomy" id="307134"/>
    <lineage>
        <taxon>Bacteria</taxon>
        <taxon>Bacillati</taxon>
        <taxon>Mycoplasmatota</taxon>
        <taxon>Mollicutes</taxon>
        <taxon>Acholeplasmatales</taxon>
        <taxon>Acholeplasmataceae</taxon>
        <taxon>Candidatus Phytoplasma</taxon>
        <taxon>16SrVI (Clover proliferation group)</taxon>
    </lineage>
</organism>
<evidence type="ECO:0000313" key="3">
    <source>
        <dbReference type="EMBL" id="MDC9031898.1"/>
    </source>
</evidence>
<dbReference type="InterPro" id="IPR038763">
    <property type="entry name" value="DHH_sf"/>
</dbReference>
<dbReference type="Gene3D" id="3.90.1640.10">
    <property type="entry name" value="inorganic pyrophosphatase (n-terminal core)"/>
    <property type="match status" value="1"/>
</dbReference>
<protein>
    <submittedName>
        <fullName evidence="3">Bifunctional oligoribonuclease/PAP phosphatase NrnA</fullName>
    </submittedName>
</protein>
<gene>
    <name evidence="3" type="ORF">M8044_000117</name>
</gene>
<name>A0ABT5L8L0_9MOLU</name>
<reference evidence="3 4" key="1">
    <citation type="journal article" date="2023" name="Plant">
        <title>Draft Genome Sequence Resource of CBPPT1, a 'Candidatus Phytoplasma trifolii'-Related Strain Associated with Potato Purple Top Disease in the Columbia Basin, U.S.A.</title>
        <authorList>
            <person name="Wei W."/>
            <person name="Shao J."/>
            <person name="Bottner-Parker K.D."/>
            <person name="Zhao Y."/>
        </authorList>
    </citation>
    <scope>NUCLEOTIDE SEQUENCE [LARGE SCALE GENOMIC DNA]</scope>
    <source>
        <strain evidence="3 4">CBPPT1</strain>
    </source>
</reference>
<dbReference type="Proteomes" id="UP001221763">
    <property type="component" value="Unassembled WGS sequence"/>
</dbReference>
<dbReference type="InterPro" id="IPR003156">
    <property type="entry name" value="DHHA1_dom"/>
</dbReference>
<dbReference type="Gene3D" id="3.10.310.30">
    <property type="match status" value="1"/>
</dbReference>
<dbReference type="SUPFAM" id="SSF64182">
    <property type="entry name" value="DHH phosphoesterases"/>
    <property type="match status" value="1"/>
</dbReference>
<dbReference type="InterPro" id="IPR051319">
    <property type="entry name" value="Oligoribo/pAp-PDE_c-di-AMP_PDE"/>
</dbReference>
<evidence type="ECO:0000313" key="4">
    <source>
        <dbReference type="Proteomes" id="UP001221763"/>
    </source>
</evidence>
<keyword evidence="4" id="KW-1185">Reference proteome</keyword>
<sequence length="313" mass="36010">MKFIKEQIEKFDTIIIHGHIRPDGDCYGSQLGLKDIILKNFSNKKVYVVGEEEPKLSFLGQMDKITDDIYKEALVFIVDCGQNSVISDPRYKLGKMVIRIDHHLFIEKIGDYEWIDSNFASCSEMIYFLKEFHNFKLTKKGALPIYTGIVTDTGNFCFSRVNSETLRFASDLLKYGFTPNEVIQKINMKNLDFLKFQGYVCNNFTLDEGFLYFKFSEDILEKFNLTVEAAFSIINILSNIEKCPVWAFIIQFKNNNWKFSLRSRGPEINSIVNKFGGGGHPKACGVIVNTKDKADQVIQSIKESIKKFNLNKK</sequence>
<dbReference type="InterPro" id="IPR001667">
    <property type="entry name" value="DDH_dom"/>
</dbReference>